<evidence type="ECO:0000313" key="1">
    <source>
        <dbReference type="EMBL" id="CEK68997.1"/>
    </source>
</evidence>
<protein>
    <submittedName>
        <fullName evidence="1">Uncharacterized protein</fullName>
    </submittedName>
</protein>
<name>A0A0B6ZKT3_9EUPU</name>
<dbReference type="AlphaFoldDB" id="A0A0B6ZKT3"/>
<feature type="non-terminal residue" evidence="1">
    <location>
        <position position="49"/>
    </location>
</feature>
<organism evidence="1">
    <name type="scientific">Arion vulgaris</name>
    <dbReference type="NCBI Taxonomy" id="1028688"/>
    <lineage>
        <taxon>Eukaryota</taxon>
        <taxon>Metazoa</taxon>
        <taxon>Spiralia</taxon>
        <taxon>Lophotrochozoa</taxon>
        <taxon>Mollusca</taxon>
        <taxon>Gastropoda</taxon>
        <taxon>Heterobranchia</taxon>
        <taxon>Euthyneura</taxon>
        <taxon>Panpulmonata</taxon>
        <taxon>Eupulmonata</taxon>
        <taxon>Stylommatophora</taxon>
        <taxon>Helicina</taxon>
        <taxon>Arionoidea</taxon>
        <taxon>Arionidae</taxon>
        <taxon>Arion</taxon>
    </lineage>
</organism>
<gene>
    <name evidence="1" type="primary">ORF68547</name>
</gene>
<dbReference type="EMBL" id="HACG01022132">
    <property type="protein sequence ID" value="CEK68997.1"/>
    <property type="molecule type" value="Transcribed_RNA"/>
</dbReference>
<proteinExistence type="predicted"/>
<accession>A0A0B6ZKT3</accession>
<sequence length="49" mass="5592">MVCYKTMYPSASSSTTFLKEEIYSNHTCLEQAKLVPSRSFPTLLFLSLQ</sequence>
<reference evidence="1" key="1">
    <citation type="submission" date="2014-12" db="EMBL/GenBank/DDBJ databases">
        <title>Insight into the proteome of Arion vulgaris.</title>
        <authorList>
            <person name="Aradska J."/>
            <person name="Bulat T."/>
            <person name="Smidak R."/>
            <person name="Sarate P."/>
            <person name="Gangsoo J."/>
            <person name="Sialana F."/>
            <person name="Bilban M."/>
            <person name="Lubec G."/>
        </authorList>
    </citation>
    <scope>NUCLEOTIDE SEQUENCE</scope>
    <source>
        <tissue evidence="1">Skin</tissue>
    </source>
</reference>